<evidence type="ECO:0000256" key="1">
    <source>
        <dbReference type="ARBA" id="ARBA00023015"/>
    </source>
</evidence>
<dbReference type="GO" id="GO:0003700">
    <property type="term" value="F:DNA-binding transcription factor activity"/>
    <property type="evidence" value="ECO:0007669"/>
    <property type="project" value="InterPro"/>
</dbReference>
<keyword evidence="3" id="KW-0067">ATP-binding</keyword>
<feature type="site" description="Important for autoinhibition of adenylyltransferase activity" evidence="4">
    <location>
        <position position="154"/>
    </location>
</feature>
<comment type="caution">
    <text evidence="6">The sequence shown here is derived from an EMBL/GenBank/DDBJ whole genome shotgun (WGS) entry which is preliminary data.</text>
</comment>
<keyword evidence="2" id="KW-0804">Transcription</keyword>
<evidence type="ECO:0000313" key="6">
    <source>
        <dbReference type="EMBL" id="TSC97105.1"/>
    </source>
</evidence>
<feature type="domain" description="Fido" evidence="5">
    <location>
        <begin position="204"/>
        <end position="337"/>
    </location>
</feature>
<sequence>MDLNLINKRQEKILNYLGQNNQAAVSDLLFFLDKKYSKITIIRDLNFLINLNFVIRQGRGRAITYQLSPQYDLIRPIDVHDYFAIEADKREINKRFNFNIWGKLKGIFTEQEKSHLYQLANDYQKNIKKLPPAVIKREMERLIIEFSWKSSAIEGNTYTLLETEALIKMGKEAKGHKKEEAIMILNHKKALEYIIKNADLFGKINVVKIEYIHRLLTERLGIERNLRKHPVGIAGTKYRPLDNIYQIKESLTAACRIVNKEKDVFAKAIILMILIAYIQPFADGNKRAGRLLANAILLANDFCPLSYRNVDEIEYKKAVVLFYEKNNISYFKKLFIEQFEFAVKNYF</sequence>
<evidence type="ECO:0000256" key="4">
    <source>
        <dbReference type="PIRSR" id="PIRSR640198-3"/>
    </source>
</evidence>
<dbReference type="PANTHER" id="PTHR13504:SF38">
    <property type="entry name" value="FIDO DOMAIN-CONTAINING PROTEIN"/>
    <property type="match status" value="1"/>
</dbReference>
<dbReference type="GO" id="GO:0005524">
    <property type="term" value="F:ATP binding"/>
    <property type="evidence" value="ECO:0007669"/>
    <property type="project" value="UniProtKB-KW"/>
</dbReference>
<dbReference type="Pfam" id="PF08220">
    <property type="entry name" value="HTH_DeoR"/>
    <property type="match status" value="1"/>
</dbReference>
<proteinExistence type="predicted"/>
<dbReference type="SUPFAM" id="SSF140931">
    <property type="entry name" value="Fic-like"/>
    <property type="match status" value="1"/>
</dbReference>
<feature type="binding site" evidence="3">
    <location>
        <begin position="283"/>
        <end position="290"/>
    </location>
    <ligand>
        <name>ATP</name>
        <dbReference type="ChEBI" id="CHEBI:30616"/>
    </ligand>
</feature>
<dbReference type="InterPro" id="IPR036597">
    <property type="entry name" value="Fido-like_dom_sf"/>
</dbReference>
<dbReference type="PANTHER" id="PTHR13504">
    <property type="entry name" value="FIDO DOMAIN-CONTAINING PROTEIN DDB_G0283145"/>
    <property type="match status" value="1"/>
</dbReference>
<evidence type="ECO:0000259" key="5">
    <source>
        <dbReference type="PROSITE" id="PS51459"/>
    </source>
</evidence>
<evidence type="ECO:0000313" key="7">
    <source>
        <dbReference type="Proteomes" id="UP000318711"/>
    </source>
</evidence>
<evidence type="ECO:0000256" key="2">
    <source>
        <dbReference type="ARBA" id="ARBA00023163"/>
    </source>
</evidence>
<name>A0A554LW68_9BACT</name>
<dbReference type="EMBL" id="VMGL01000015">
    <property type="protein sequence ID" value="TSC97105.1"/>
    <property type="molecule type" value="Genomic_DNA"/>
</dbReference>
<dbReference type="InterPro" id="IPR036390">
    <property type="entry name" value="WH_DNA-bd_sf"/>
</dbReference>
<dbReference type="Proteomes" id="UP000318711">
    <property type="component" value="Unassembled WGS sequence"/>
</dbReference>
<dbReference type="Gene3D" id="1.10.3290.10">
    <property type="entry name" value="Fido-like domain"/>
    <property type="match status" value="1"/>
</dbReference>
<dbReference type="InterPro" id="IPR040198">
    <property type="entry name" value="Fido_containing"/>
</dbReference>
<gene>
    <name evidence="6" type="ORF">CEN88_181</name>
</gene>
<keyword evidence="1" id="KW-0805">Transcription regulation</keyword>
<keyword evidence="3" id="KW-0547">Nucleotide-binding</keyword>
<dbReference type="InterPro" id="IPR003812">
    <property type="entry name" value="Fido"/>
</dbReference>
<dbReference type="InterPro" id="IPR001034">
    <property type="entry name" value="DeoR_HTH"/>
</dbReference>
<dbReference type="SUPFAM" id="SSF46785">
    <property type="entry name" value="Winged helix' DNA-binding domain"/>
    <property type="match status" value="1"/>
</dbReference>
<dbReference type="AlphaFoldDB" id="A0A554LW68"/>
<dbReference type="PROSITE" id="PS51459">
    <property type="entry name" value="FIDO"/>
    <property type="match status" value="1"/>
</dbReference>
<accession>A0A554LW68</accession>
<evidence type="ECO:0000256" key="3">
    <source>
        <dbReference type="PIRSR" id="PIRSR640198-2"/>
    </source>
</evidence>
<organism evidence="6 7">
    <name type="scientific">Candidatus Berkelbacteria bacterium Licking1014_2</name>
    <dbReference type="NCBI Taxonomy" id="2017146"/>
    <lineage>
        <taxon>Bacteria</taxon>
        <taxon>Candidatus Berkelbacteria</taxon>
    </lineage>
</organism>
<dbReference type="Pfam" id="PF02661">
    <property type="entry name" value="Fic"/>
    <property type="match status" value="1"/>
</dbReference>
<protein>
    <recommendedName>
        <fullName evidence="5">Fido domain-containing protein</fullName>
    </recommendedName>
</protein>
<reference evidence="6 7" key="1">
    <citation type="submission" date="2017-07" db="EMBL/GenBank/DDBJ databases">
        <title>Mechanisms for carbon and nitrogen cycling indicate functional differentiation within the Candidate Phyla Radiation.</title>
        <authorList>
            <person name="Danczak R.E."/>
            <person name="Johnston M.D."/>
            <person name="Kenah C."/>
            <person name="Slattery M."/>
            <person name="Wrighton K.C."/>
            <person name="Wilkins M.J."/>
        </authorList>
    </citation>
    <scope>NUCLEOTIDE SEQUENCE [LARGE SCALE GENOMIC DNA]</scope>
    <source>
        <strain evidence="6">Licking1014_2</strain>
    </source>
</reference>